<dbReference type="EMBL" id="AGWY01000006">
    <property type="protein sequence ID" value="EKS38722.1"/>
    <property type="molecule type" value="Genomic_DNA"/>
</dbReference>
<dbReference type="HOGENOM" id="CLU_1375677_0_0_5"/>
<organism evidence="2 3">
    <name type="scientific">Afipia clevelandensis ATCC 49720</name>
    <dbReference type="NCBI Taxonomy" id="883079"/>
    <lineage>
        <taxon>Bacteria</taxon>
        <taxon>Pseudomonadati</taxon>
        <taxon>Pseudomonadota</taxon>
        <taxon>Alphaproteobacteria</taxon>
        <taxon>Hyphomicrobiales</taxon>
        <taxon>Nitrobacteraceae</taxon>
        <taxon>Afipia</taxon>
    </lineage>
</organism>
<accession>K8P842</accession>
<evidence type="ECO:0000313" key="3">
    <source>
        <dbReference type="Proteomes" id="UP000001095"/>
    </source>
</evidence>
<sequence>MHRSSESVAAIATALAKAQTELSNPEKSSVGMIHHNNRADNPQAFRYASLASGLEIVRKTLGGQQIAVAQTTDIDRVNGLVNLTTTLIHTSGEWISSDWPVCQLSDTSAPRRMGAALTYARRYALFTLVGIAGEDDLDAPDMQNPEGNRKIESDSDFQNRNSQNADASLARQGASCCRSGQTGYRHFMLNPASNSTLH</sequence>
<dbReference type="AlphaFoldDB" id="K8P842"/>
<gene>
    <name evidence="2" type="ORF">HMPREF9696_01191</name>
</gene>
<protein>
    <submittedName>
        <fullName evidence="2">Uncharacterized protein</fullName>
    </submittedName>
</protein>
<dbReference type="InterPro" id="IPR007499">
    <property type="entry name" value="ERF_bacteria_virus"/>
</dbReference>
<name>K8P842_9BRAD</name>
<reference evidence="2 3" key="1">
    <citation type="submission" date="2012-04" db="EMBL/GenBank/DDBJ databases">
        <title>The Genome Sequence of Afipia clevelandensis ATCC 49720.</title>
        <authorList>
            <consortium name="The Broad Institute Genome Sequencing Platform"/>
            <person name="Earl A."/>
            <person name="Ward D."/>
            <person name="Feldgarden M."/>
            <person name="Gevers D."/>
            <person name="Huys G."/>
            <person name="Walker B."/>
            <person name="Young S.K."/>
            <person name="Zeng Q."/>
            <person name="Gargeya S."/>
            <person name="Fitzgerald M."/>
            <person name="Haas B."/>
            <person name="Abouelleil A."/>
            <person name="Alvarado L."/>
            <person name="Arachchi H.M."/>
            <person name="Berlin A."/>
            <person name="Chapman S.B."/>
            <person name="Goldberg J."/>
            <person name="Griggs A."/>
            <person name="Gujja S."/>
            <person name="Hansen M."/>
            <person name="Howarth C."/>
            <person name="Imamovic A."/>
            <person name="Larimer J."/>
            <person name="McCowen C."/>
            <person name="Montmayeur A."/>
            <person name="Murphy C."/>
            <person name="Neiman D."/>
            <person name="Pearson M."/>
            <person name="Priest M."/>
            <person name="Roberts A."/>
            <person name="Saif S."/>
            <person name="Shea T."/>
            <person name="Sisk P."/>
            <person name="Sykes S."/>
            <person name="Wortman J."/>
            <person name="Nusbaum C."/>
            <person name="Birren B."/>
        </authorList>
    </citation>
    <scope>NUCLEOTIDE SEQUENCE [LARGE SCALE GENOMIC DNA]</scope>
    <source>
        <strain evidence="2 3">ATCC 49720</strain>
    </source>
</reference>
<feature type="compositionally biased region" description="Polar residues" evidence="1">
    <location>
        <begin position="156"/>
        <end position="165"/>
    </location>
</feature>
<dbReference type="Proteomes" id="UP000001095">
    <property type="component" value="Unassembled WGS sequence"/>
</dbReference>
<proteinExistence type="predicted"/>
<evidence type="ECO:0000313" key="2">
    <source>
        <dbReference type="EMBL" id="EKS38722.1"/>
    </source>
</evidence>
<comment type="caution">
    <text evidence="2">The sequence shown here is derived from an EMBL/GenBank/DDBJ whole genome shotgun (WGS) entry which is preliminary data.</text>
</comment>
<dbReference type="RefSeq" id="WP_002712057.1">
    <property type="nucleotide sequence ID" value="NZ_KB375281.1"/>
</dbReference>
<keyword evidence="3" id="KW-1185">Reference proteome</keyword>
<dbReference type="Pfam" id="PF04404">
    <property type="entry name" value="ERF"/>
    <property type="match status" value="1"/>
</dbReference>
<evidence type="ECO:0000256" key="1">
    <source>
        <dbReference type="SAM" id="MobiDB-lite"/>
    </source>
</evidence>
<feature type="region of interest" description="Disordered" evidence="1">
    <location>
        <begin position="136"/>
        <end position="165"/>
    </location>
</feature>